<evidence type="ECO:0000313" key="1">
    <source>
        <dbReference type="EMBL" id="QRG09827.1"/>
    </source>
</evidence>
<keyword evidence="2" id="KW-1185">Reference proteome</keyword>
<dbReference type="AlphaFoldDB" id="A0A974PU67"/>
<evidence type="ECO:0000313" key="2">
    <source>
        <dbReference type="Proteomes" id="UP000596427"/>
    </source>
</evidence>
<dbReference type="Pfam" id="PF13252">
    <property type="entry name" value="Phage_capsid_3"/>
    <property type="match status" value="1"/>
</dbReference>
<dbReference type="Proteomes" id="UP000596427">
    <property type="component" value="Chromosome"/>
</dbReference>
<dbReference type="EMBL" id="CP063362">
    <property type="protein sequence ID" value="QRG09827.1"/>
    <property type="molecule type" value="Genomic_DNA"/>
</dbReference>
<proteinExistence type="predicted"/>
<dbReference type="InterPro" id="IPR025267">
    <property type="entry name" value="ORF017-like"/>
</dbReference>
<sequence>MMQTVIPFGDPKAVKRWSGSLFLDVVKKSYFDRKFVSTSDNAVIQRLTDLDSSSGDTINFDLSVQLRNKPTYGDNRVDGKAENLKFFSDEVKIDQMRHQVSAGGRMSRKRTEHDLRMVAKDRLSDYWSKFIDEMHFIYLSGARGINADFTEETTWAGHASNSIQAPDTGHIIYGGDATAKNNVDSSDVMSVTVVEKSETKARMMRSTDPTTVNMLPVTVEGEARYVLLMSPFQEHSLRTSTTSGQWLDIQKAAAAAEGKNNPIFKGGLGMIKNVILHSHESVIRFSDYGSGTNLPAARALFLGRQAGVVAYGSPASGGMRFTWVEEDADAGNEHLVTAGCIVGVKKTRFNSKDFGVMAVDTYAVDPNA</sequence>
<dbReference type="KEGG" id="xdi:EZH22_24435"/>
<reference evidence="1 2" key="1">
    <citation type="submission" date="2020-10" db="EMBL/GenBank/DDBJ databases">
        <title>Degradation of 1,4-Dioxane by Xanthobacter sp. YN2, via a Novel Group-2 Soluble Di-Iron Monooxygenase.</title>
        <authorList>
            <person name="Ma F."/>
            <person name="Wang Y."/>
            <person name="Yang J."/>
            <person name="Guo H."/>
            <person name="Su D."/>
            <person name="Yu L."/>
        </authorList>
    </citation>
    <scope>NUCLEOTIDE SEQUENCE [LARGE SCALE GENOMIC DNA]</scope>
    <source>
        <strain evidence="1 2">YN2</strain>
    </source>
</reference>
<name>A0A974PU67_9HYPH</name>
<protein>
    <submittedName>
        <fullName evidence="1">N4-gp56 family major capsid protein</fullName>
    </submittedName>
</protein>
<accession>A0A974PU67</accession>
<organism evidence="1 2">
    <name type="scientific">Xanthobacter dioxanivorans</name>
    <dbReference type="NCBI Taxonomy" id="2528964"/>
    <lineage>
        <taxon>Bacteria</taxon>
        <taxon>Pseudomonadati</taxon>
        <taxon>Pseudomonadota</taxon>
        <taxon>Alphaproteobacteria</taxon>
        <taxon>Hyphomicrobiales</taxon>
        <taxon>Xanthobacteraceae</taxon>
        <taxon>Xanthobacter</taxon>
    </lineage>
</organism>
<gene>
    <name evidence="1" type="ORF">EZH22_24435</name>
</gene>
<dbReference type="NCBIfam" id="TIGR04387">
    <property type="entry name" value="capsid_maj_N4"/>
    <property type="match status" value="1"/>
</dbReference>